<dbReference type="EMBL" id="JABFCY010000017">
    <property type="protein sequence ID" value="NNU62902.1"/>
    <property type="molecule type" value="Genomic_DNA"/>
</dbReference>
<comment type="caution">
    <text evidence="2">The sequence shown here is derived from an EMBL/GenBank/DDBJ whole genome shotgun (WGS) entry which is preliminary data.</text>
</comment>
<keyword evidence="1" id="KW-1133">Transmembrane helix</keyword>
<dbReference type="AlphaFoldDB" id="A0A849KZS0"/>
<name>A0A849KZS0_9HYPH</name>
<keyword evidence="1" id="KW-0812">Transmembrane</keyword>
<keyword evidence="1" id="KW-0472">Membrane</keyword>
<organism evidence="2 3">
    <name type="scientific">Ochrobactrum soli</name>
    <dbReference type="NCBI Taxonomy" id="2448455"/>
    <lineage>
        <taxon>Bacteria</taxon>
        <taxon>Pseudomonadati</taxon>
        <taxon>Pseudomonadota</taxon>
        <taxon>Alphaproteobacteria</taxon>
        <taxon>Hyphomicrobiales</taxon>
        <taxon>Brucellaceae</taxon>
        <taxon>Brucella/Ochrobactrum group</taxon>
        <taxon>Ochrobactrum</taxon>
    </lineage>
</organism>
<sequence>MRGGGCELQYIDQIIMFAAGIWMSAVGLGHIRFSSDQEWLNRLVWHFKWMGPLLVLIAVALAFAPRP</sequence>
<evidence type="ECO:0000313" key="2">
    <source>
        <dbReference type="EMBL" id="NNU62902.1"/>
    </source>
</evidence>
<protein>
    <submittedName>
        <fullName evidence="2">Uncharacterized protein</fullName>
    </submittedName>
</protein>
<feature type="transmembrane region" description="Helical" evidence="1">
    <location>
        <begin position="43"/>
        <end position="64"/>
    </location>
</feature>
<evidence type="ECO:0000256" key="1">
    <source>
        <dbReference type="SAM" id="Phobius"/>
    </source>
</evidence>
<dbReference type="Proteomes" id="UP000574931">
    <property type="component" value="Unassembled WGS sequence"/>
</dbReference>
<feature type="transmembrane region" description="Helical" evidence="1">
    <location>
        <begin position="12"/>
        <end position="31"/>
    </location>
</feature>
<reference evidence="2 3" key="1">
    <citation type="submission" date="2020-05" db="EMBL/GenBank/DDBJ databases">
        <title>Draft Genome Sequence of Ochrobactrum soli Isolated from Stable Fly Gut.</title>
        <authorList>
            <person name="Pileggi M.T."/>
            <person name="Vazhakkala L.J."/>
            <person name="Wong C.N."/>
        </authorList>
    </citation>
    <scope>NUCLEOTIDE SEQUENCE [LARGE SCALE GENOMIC DNA]</scope>
    <source>
        <strain evidence="2 3">MTP-C0764</strain>
    </source>
</reference>
<gene>
    <name evidence="2" type="ORF">HKX02_21955</name>
</gene>
<evidence type="ECO:0000313" key="3">
    <source>
        <dbReference type="Proteomes" id="UP000574931"/>
    </source>
</evidence>
<keyword evidence="3" id="KW-1185">Reference proteome</keyword>
<accession>A0A849KZS0</accession>
<proteinExistence type="predicted"/>